<evidence type="ECO:0000256" key="12">
    <source>
        <dbReference type="ARBA" id="ARBA00023122"/>
    </source>
</evidence>
<evidence type="ECO:0000256" key="17">
    <source>
        <dbReference type="PROSITE-ProRule" id="PRU00703"/>
    </source>
</evidence>
<feature type="transmembrane region" description="Helical" evidence="14">
    <location>
        <begin position="190"/>
        <end position="216"/>
    </location>
</feature>
<evidence type="ECO:0000256" key="15">
    <source>
        <dbReference type="PIRSR" id="PIRSR006404-1"/>
    </source>
</evidence>
<evidence type="ECO:0000256" key="11">
    <source>
        <dbReference type="ARBA" id="ARBA00023049"/>
    </source>
</evidence>
<dbReference type="InterPro" id="IPR016483">
    <property type="entry name" value="UCP006404_Pept_M50_CBS"/>
</dbReference>
<feature type="transmembrane region" description="Helical" evidence="14">
    <location>
        <begin position="99"/>
        <end position="120"/>
    </location>
</feature>
<evidence type="ECO:0000256" key="6">
    <source>
        <dbReference type="ARBA" id="ARBA00022723"/>
    </source>
</evidence>
<evidence type="ECO:0000256" key="1">
    <source>
        <dbReference type="ARBA" id="ARBA00004651"/>
    </source>
</evidence>
<comment type="subcellular location">
    <subcellularLocation>
        <location evidence="1 14">Cell membrane</location>
        <topology evidence="1 14">Multi-pass membrane protein</topology>
    </subcellularLocation>
</comment>
<dbReference type="STRING" id="1075417.SAMN05421823_10633"/>
<evidence type="ECO:0000256" key="10">
    <source>
        <dbReference type="ARBA" id="ARBA00022989"/>
    </source>
</evidence>
<comment type="cofactor">
    <cofactor evidence="14 16">
        <name>Zn(2+)</name>
        <dbReference type="ChEBI" id="CHEBI:29105"/>
    </cofactor>
    <text evidence="14 16">Binds 1 zinc ion per subunit.</text>
</comment>
<dbReference type="PROSITE" id="PS51371">
    <property type="entry name" value="CBS"/>
    <property type="match status" value="1"/>
</dbReference>
<feature type="transmembrane region" description="Helical" evidence="14">
    <location>
        <begin position="42"/>
        <end position="61"/>
    </location>
</feature>
<gene>
    <name evidence="19" type="ORF">SAMN05421823_10633</name>
</gene>
<keyword evidence="10 14" id="KW-1133">Transmembrane helix</keyword>
<keyword evidence="13 14" id="KW-0472">Membrane</keyword>
<feature type="active site" evidence="15">
    <location>
        <position position="60"/>
    </location>
</feature>
<evidence type="ECO:0000313" key="20">
    <source>
        <dbReference type="Proteomes" id="UP000198510"/>
    </source>
</evidence>
<keyword evidence="3 14" id="KW-1003">Cell membrane</keyword>
<evidence type="ECO:0000256" key="14">
    <source>
        <dbReference type="PIRNR" id="PIRNR006404"/>
    </source>
</evidence>
<keyword evidence="7" id="KW-0677">Repeat</keyword>
<evidence type="ECO:0000256" key="16">
    <source>
        <dbReference type="PIRSR" id="PIRSR006404-2"/>
    </source>
</evidence>
<dbReference type="GO" id="GO:0006508">
    <property type="term" value="P:proteolysis"/>
    <property type="evidence" value="ECO:0007669"/>
    <property type="project" value="UniProtKB-KW"/>
</dbReference>
<dbReference type="EMBL" id="FNFO01000006">
    <property type="protein sequence ID" value="SDL44137.1"/>
    <property type="molecule type" value="Genomic_DNA"/>
</dbReference>
<keyword evidence="12 17" id="KW-0129">CBS domain</keyword>
<keyword evidence="11 14" id="KW-0482">Metalloprotease</keyword>
<feature type="binding site" evidence="16">
    <location>
        <position position="59"/>
    </location>
    <ligand>
        <name>Zn(2+)</name>
        <dbReference type="ChEBI" id="CHEBI:29105"/>
        <note>catalytic</note>
    </ligand>
</feature>
<accession>A0A1G9K2U1</accession>
<feature type="transmembrane region" description="Helical" evidence="14">
    <location>
        <begin position="140"/>
        <end position="159"/>
    </location>
</feature>
<keyword evidence="4 14" id="KW-0645">Protease</keyword>
<dbReference type="InterPro" id="IPR008915">
    <property type="entry name" value="Peptidase_M50"/>
</dbReference>
<keyword evidence="9 14" id="KW-0862">Zinc</keyword>
<dbReference type="InterPro" id="IPR000644">
    <property type="entry name" value="CBS_dom"/>
</dbReference>
<evidence type="ECO:0000256" key="8">
    <source>
        <dbReference type="ARBA" id="ARBA00022801"/>
    </source>
</evidence>
<keyword evidence="6 14" id="KW-0479">Metal-binding</keyword>
<dbReference type="Pfam" id="PF00571">
    <property type="entry name" value="CBS"/>
    <property type="match status" value="1"/>
</dbReference>
<dbReference type="CDD" id="cd02205">
    <property type="entry name" value="CBS_pair_SF"/>
    <property type="match status" value="1"/>
</dbReference>
<dbReference type="PANTHER" id="PTHR39188:SF3">
    <property type="entry name" value="STAGE IV SPORULATION PROTEIN FB"/>
    <property type="match status" value="1"/>
</dbReference>
<dbReference type="CDD" id="cd06164">
    <property type="entry name" value="S2P-M50_SpoIVFB_CBS"/>
    <property type="match status" value="1"/>
</dbReference>
<evidence type="ECO:0000256" key="13">
    <source>
        <dbReference type="ARBA" id="ARBA00023136"/>
    </source>
</evidence>
<dbReference type="GO" id="GO:0005886">
    <property type="term" value="C:plasma membrane"/>
    <property type="evidence" value="ECO:0007669"/>
    <property type="project" value="UniProtKB-SubCell"/>
</dbReference>
<feature type="binding site" evidence="16">
    <location>
        <position position="162"/>
    </location>
    <ligand>
        <name>Zn(2+)</name>
        <dbReference type="ChEBI" id="CHEBI:29105"/>
        <note>catalytic</note>
    </ligand>
</feature>
<dbReference type="Proteomes" id="UP000198510">
    <property type="component" value="Unassembled WGS sequence"/>
</dbReference>
<evidence type="ECO:0000256" key="7">
    <source>
        <dbReference type="ARBA" id="ARBA00022737"/>
    </source>
</evidence>
<name>A0A1G9K2U1_9BACT</name>
<evidence type="ECO:0000256" key="3">
    <source>
        <dbReference type="ARBA" id="ARBA00022475"/>
    </source>
</evidence>
<dbReference type="OrthoDB" id="9800627at2"/>
<dbReference type="InterPro" id="IPR046342">
    <property type="entry name" value="CBS_dom_sf"/>
</dbReference>
<evidence type="ECO:0000256" key="2">
    <source>
        <dbReference type="ARBA" id="ARBA00007931"/>
    </source>
</evidence>
<sequence length="361" mass="39948">MKWALRIARIAGIRLYIHWTFLLLLGWVVVREVGRGSDTATVLLTLAYVLTIFGCVVLHELGHSLTARRYGIPTRRITLLPIGGVASLARMPEDPRQELLVAVAGPAVNVVIALLLLPFIDVGQAYTDEMTTAITPHNFLLSLFAVNIVLVLFNAIPAFPMDGGRVLRALLALKIGRTRATQIAARIGQFIAFAFAAYGFLGGNFLLIFIGIFVYFGAQGENLAVQHLEHLRDHVVRDAMMTDVAVLRSDDPIQKAVGQLLARTDQDFLVVNEEAQVLGIITRARLIEALQRGRTEATAAEVMEAPSEAFHPTDRMTQIWPRLQRERRTLFPVVEGGRLVGAINLENVNEFIMVQSALNHY</sequence>
<organism evidence="19 20">
    <name type="scientific">Catalinimonas alkaloidigena</name>
    <dbReference type="NCBI Taxonomy" id="1075417"/>
    <lineage>
        <taxon>Bacteria</taxon>
        <taxon>Pseudomonadati</taxon>
        <taxon>Bacteroidota</taxon>
        <taxon>Cytophagia</taxon>
        <taxon>Cytophagales</taxon>
        <taxon>Catalimonadaceae</taxon>
        <taxon>Catalinimonas</taxon>
    </lineage>
</organism>
<proteinExistence type="inferred from homology"/>
<keyword evidence="8 14" id="KW-0378">Hydrolase</keyword>
<dbReference type="AlphaFoldDB" id="A0A1G9K2U1"/>
<keyword evidence="5 14" id="KW-0812">Transmembrane</keyword>
<evidence type="ECO:0000256" key="4">
    <source>
        <dbReference type="ARBA" id="ARBA00022670"/>
    </source>
</evidence>
<evidence type="ECO:0000256" key="9">
    <source>
        <dbReference type="ARBA" id="ARBA00022833"/>
    </source>
</evidence>
<feature type="transmembrane region" description="Helical" evidence="14">
    <location>
        <begin position="12"/>
        <end position="30"/>
    </location>
</feature>
<dbReference type="GO" id="GO:0008237">
    <property type="term" value="F:metallopeptidase activity"/>
    <property type="evidence" value="ECO:0007669"/>
    <property type="project" value="UniProtKB-UniRule"/>
</dbReference>
<evidence type="ECO:0000256" key="5">
    <source>
        <dbReference type="ARBA" id="ARBA00022692"/>
    </source>
</evidence>
<dbReference type="PIRSF" id="PIRSF006404">
    <property type="entry name" value="UCP006404_Pept_M50_CBS"/>
    <property type="match status" value="1"/>
</dbReference>
<dbReference type="Gene3D" id="3.10.580.10">
    <property type="entry name" value="CBS-domain"/>
    <property type="match status" value="1"/>
</dbReference>
<reference evidence="19 20" key="1">
    <citation type="submission" date="2016-10" db="EMBL/GenBank/DDBJ databases">
        <authorList>
            <person name="de Groot N.N."/>
        </authorList>
    </citation>
    <scope>NUCLEOTIDE SEQUENCE [LARGE SCALE GENOMIC DNA]</scope>
    <source>
        <strain evidence="19 20">DSM 25186</strain>
    </source>
</reference>
<feature type="binding site" evidence="16">
    <location>
        <position position="63"/>
    </location>
    <ligand>
        <name>Zn(2+)</name>
        <dbReference type="ChEBI" id="CHEBI:29105"/>
        <note>catalytic</note>
    </ligand>
</feature>
<dbReference type="Pfam" id="PF02163">
    <property type="entry name" value="Peptidase_M50"/>
    <property type="match status" value="2"/>
</dbReference>
<dbReference type="SMART" id="SM00116">
    <property type="entry name" value="CBS"/>
    <property type="match status" value="1"/>
</dbReference>
<comment type="similarity">
    <text evidence="2 14">Belongs to the peptidase M50B family.</text>
</comment>
<dbReference type="SUPFAM" id="SSF54631">
    <property type="entry name" value="CBS-domain pair"/>
    <property type="match status" value="1"/>
</dbReference>
<evidence type="ECO:0000313" key="19">
    <source>
        <dbReference type="EMBL" id="SDL44137.1"/>
    </source>
</evidence>
<dbReference type="GO" id="GO:0046872">
    <property type="term" value="F:metal ion binding"/>
    <property type="evidence" value="ECO:0007669"/>
    <property type="project" value="UniProtKB-UniRule"/>
</dbReference>
<feature type="domain" description="CBS" evidence="18">
    <location>
        <begin position="240"/>
        <end position="296"/>
    </location>
</feature>
<protein>
    <recommendedName>
        <fullName evidence="14">Zinc metalloprotease</fullName>
    </recommendedName>
</protein>
<evidence type="ECO:0000259" key="18">
    <source>
        <dbReference type="PROSITE" id="PS51371"/>
    </source>
</evidence>
<keyword evidence="20" id="KW-1185">Reference proteome</keyword>
<dbReference type="PANTHER" id="PTHR39188">
    <property type="entry name" value="MEMBRANE-ASSOCIATED ZINC METALLOPROTEASE M50B"/>
    <property type="match status" value="1"/>
</dbReference>
<dbReference type="RefSeq" id="WP_089683646.1">
    <property type="nucleotide sequence ID" value="NZ_FNFO01000006.1"/>
</dbReference>